<dbReference type="CDD" id="cd17353">
    <property type="entry name" value="MFS_OFA_like"/>
    <property type="match status" value="1"/>
</dbReference>
<evidence type="ECO:0000256" key="3">
    <source>
        <dbReference type="ARBA" id="ARBA00023136"/>
    </source>
</evidence>
<feature type="transmembrane region" description="Helical" evidence="4">
    <location>
        <begin position="389"/>
        <end position="408"/>
    </location>
</feature>
<dbReference type="PANTHER" id="PTHR11360:SF317">
    <property type="entry name" value="MAJOR FACILITATOR SUPERFAMILY (MFS) PROFILE DOMAIN-CONTAINING PROTEIN-RELATED"/>
    <property type="match status" value="1"/>
</dbReference>
<dbReference type="InterPro" id="IPR036259">
    <property type="entry name" value="MFS_trans_sf"/>
</dbReference>
<keyword evidence="2 4" id="KW-1133">Transmembrane helix</keyword>
<feature type="transmembrane region" description="Helical" evidence="4">
    <location>
        <begin position="428"/>
        <end position="447"/>
    </location>
</feature>
<dbReference type="EMBL" id="CP013910">
    <property type="protein sequence ID" value="ALW88714.1"/>
    <property type="molecule type" value="Genomic_DNA"/>
</dbReference>
<dbReference type="InterPro" id="IPR020846">
    <property type="entry name" value="MFS_dom"/>
</dbReference>
<feature type="transmembrane region" description="Helical" evidence="4">
    <location>
        <begin position="352"/>
        <end position="377"/>
    </location>
</feature>
<dbReference type="Pfam" id="PF07690">
    <property type="entry name" value="MFS_1"/>
    <property type="match status" value="1"/>
</dbReference>
<keyword evidence="1 4" id="KW-0812">Transmembrane</keyword>
<evidence type="ECO:0000256" key="4">
    <source>
        <dbReference type="SAM" id="Phobius"/>
    </source>
</evidence>
<keyword evidence="7" id="KW-1185">Reference proteome</keyword>
<protein>
    <submittedName>
        <fullName evidence="6">MFS transporter</fullName>
    </submittedName>
</protein>
<feature type="transmembrane region" description="Helical" evidence="4">
    <location>
        <begin position="292"/>
        <end position="316"/>
    </location>
</feature>
<dbReference type="InterPro" id="IPR050327">
    <property type="entry name" value="Proton-linked_MCT"/>
</dbReference>
<dbReference type="SUPFAM" id="SSF103473">
    <property type="entry name" value="MFS general substrate transporter"/>
    <property type="match status" value="1"/>
</dbReference>
<gene>
    <name evidence="6" type="ORF">AUC44_07230</name>
</gene>
<evidence type="ECO:0000256" key="1">
    <source>
        <dbReference type="ARBA" id="ARBA00022692"/>
    </source>
</evidence>
<dbReference type="Gene3D" id="1.20.1250.20">
    <property type="entry name" value="MFS general substrate transporter like domains"/>
    <property type="match status" value="2"/>
</dbReference>
<dbReference type="PANTHER" id="PTHR11360">
    <property type="entry name" value="MONOCARBOXYLATE TRANSPORTER"/>
    <property type="match status" value="1"/>
</dbReference>
<feature type="transmembrane region" description="Helical" evidence="4">
    <location>
        <begin position="196"/>
        <end position="214"/>
    </location>
</feature>
<proteinExistence type="predicted"/>
<feature type="transmembrane region" description="Helical" evidence="4">
    <location>
        <begin position="64"/>
        <end position="85"/>
    </location>
</feature>
<reference evidence="6 7" key="1">
    <citation type="submission" date="2015-12" db="EMBL/GenBank/DDBJ databases">
        <authorList>
            <person name="Kim M.K."/>
            <person name="Srinivasan S."/>
            <person name="Lee J.-J."/>
            <person name="Kim K."/>
        </authorList>
    </citation>
    <scope>NUCLEOTIDE SEQUENCE [LARGE SCALE GENOMIC DNA]</scope>
    <source>
        <strain evidence="6 7">BM2</strain>
    </source>
</reference>
<dbReference type="PROSITE" id="PS50850">
    <property type="entry name" value="MFS"/>
    <property type="match status" value="1"/>
</dbReference>
<feature type="transmembrane region" description="Helical" evidence="4">
    <location>
        <begin position="328"/>
        <end position="346"/>
    </location>
</feature>
<feature type="transmembrane region" description="Helical" evidence="4">
    <location>
        <begin position="122"/>
        <end position="144"/>
    </location>
</feature>
<feature type="transmembrane region" description="Helical" evidence="4">
    <location>
        <begin position="253"/>
        <end position="272"/>
    </location>
</feature>
<accession>A0ABN4K3N4</accession>
<evidence type="ECO:0000256" key="2">
    <source>
        <dbReference type="ARBA" id="ARBA00022989"/>
    </source>
</evidence>
<sequence length="468" mass="49216">MGILDRPQSVAGRGWSRWLVPPAALAVHLSIGQIYGYSVFNKPLTRLLSGDVSAETGAPGDWTLFQVGLIFSVALFFLGASSALFGKWVEREGPRKTMVASALLFCGGFFVAALGVKLHSLPLVIFGNGVLGGVGLGLGYISPVSTLIKWFPDRPGLATGMAIMGFGGGALIGSPLGTALMGRFAGDGTLGVGSTFLIMGAVYLLFMLFGAFLIRVPADGWTPPGWTPKPQAAGGMISSHNVLVDQAFRTPQFWLLFAVLFLNVTAGIGVLGQASVMIQEMFSDRVLGAGNGVTAAAAAGFVGLLSIFNMAGRFFWSSTSDRIGRKPTYMIFFALGAALYFLIPMFGNMGSLSLFVAGFCVIMSMYGGGFATIPAYLRDMFGTANVGAIHGRLLLAWSAAAIVGPSLVNGFRDRQIASGVPAAQAYSTTMYIMAALLVVGFGANLLVRPVAQRYWADTRTPDPHPGDD</sequence>
<keyword evidence="3 4" id="KW-0472">Membrane</keyword>
<dbReference type="Proteomes" id="UP000060071">
    <property type="component" value="Chromosome"/>
</dbReference>
<organism evidence="6 7">
    <name type="scientific">Deinococcus actinosclerus</name>
    <dbReference type="NCBI Taxonomy" id="1768108"/>
    <lineage>
        <taxon>Bacteria</taxon>
        <taxon>Thermotogati</taxon>
        <taxon>Deinococcota</taxon>
        <taxon>Deinococci</taxon>
        <taxon>Deinococcales</taxon>
        <taxon>Deinococcaceae</taxon>
        <taxon>Deinococcus</taxon>
    </lineage>
</organism>
<feature type="transmembrane region" description="Helical" evidence="4">
    <location>
        <begin position="156"/>
        <end position="176"/>
    </location>
</feature>
<evidence type="ECO:0000313" key="6">
    <source>
        <dbReference type="EMBL" id="ALW88714.1"/>
    </source>
</evidence>
<evidence type="ECO:0000259" key="5">
    <source>
        <dbReference type="PROSITE" id="PS50850"/>
    </source>
</evidence>
<dbReference type="RefSeq" id="WP_062158038.1">
    <property type="nucleotide sequence ID" value="NZ_CP013910.1"/>
</dbReference>
<feature type="transmembrane region" description="Helical" evidence="4">
    <location>
        <begin position="97"/>
        <end position="116"/>
    </location>
</feature>
<name>A0ABN4K3N4_9DEIO</name>
<feature type="domain" description="Major facilitator superfamily (MFS) profile" evidence="5">
    <location>
        <begin position="1"/>
        <end position="452"/>
    </location>
</feature>
<dbReference type="InterPro" id="IPR011701">
    <property type="entry name" value="MFS"/>
</dbReference>
<evidence type="ECO:0000313" key="7">
    <source>
        <dbReference type="Proteomes" id="UP000060071"/>
    </source>
</evidence>